<feature type="domain" description="Zinc finger CGNR" evidence="1">
    <location>
        <begin position="136"/>
        <end position="179"/>
    </location>
</feature>
<dbReference type="RefSeq" id="WP_140460344.1">
    <property type="nucleotide sequence ID" value="NZ_BAABFI010000006.1"/>
</dbReference>
<reference evidence="3 4" key="1">
    <citation type="submission" date="2020-07" db="EMBL/GenBank/DDBJ databases">
        <title>Sequencing the genomes of 1000 actinobacteria strains.</title>
        <authorList>
            <person name="Klenk H.-P."/>
        </authorList>
    </citation>
    <scope>NUCLEOTIDE SEQUENCE [LARGE SCALE GENOMIC DNA]</scope>
    <source>
        <strain evidence="3 4">DSM 24482</strain>
    </source>
</reference>
<dbReference type="InterPro" id="IPR021005">
    <property type="entry name" value="Znf_CGNR"/>
</dbReference>
<dbReference type="PANTHER" id="PTHR35525:SF3">
    <property type="entry name" value="BLL6575 PROTEIN"/>
    <property type="match status" value="1"/>
</dbReference>
<gene>
    <name evidence="3" type="ORF">BKA21_003574</name>
    <name evidence="2" type="ORF">Col01nite_26920</name>
</gene>
<evidence type="ECO:0000259" key="1">
    <source>
        <dbReference type="Pfam" id="PF11706"/>
    </source>
</evidence>
<dbReference type="Pfam" id="PF11706">
    <property type="entry name" value="zf-CGNR"/>
    <property type="match status" value="1"/>
</dbReference>
<dbReference type="InterPro" id="IPR023286">
    <property type="entry name" value="ABATE_dom_sf"/>
</dbReference>
<sequence>MVFAHDTEANLRAAADLVNTARRRDGRDALTTVPDLDGFFTAWGYTGRHDRDAAELAQVRAARDRVSALWDVDRDTGAQVVNAILREADAVPFLVRHDHMDWHLHATVADAQLATVVLVETAMAAADLVRSDAWDRLRTCAADDCAAVLVDLSRNGSRRFCDVNGCGNRAHVAAYRARRARATAGSA</sequence>
<protein>
    <submittedName>
        <fullName evidence="3">Putative RNA-binding Zn ribbon-like protein</fullName>
    </submittedName>
</protein>
<evidence type="ECO:0000313" key="5">
    <source>
        <dbReference type="Proteomes" id="UP000618382"/>
    </source>
</evidence>
<dbReference type="Proteomes" id="UP000577956">
    <property type="component" value="Unassembled WGS sequence"/>
</dbReference>
<keyword evidence="5" id="KW-1185">Reference proteome</keyword>
<reference evidence="2 5" key="2">
    <citation type="submission" date="2021-01" db="EMBL/GenBank/DDBJ databases">
        <title>Whole genome shotgun sequence of Cellulomonas oligotrophica NBRC 109435.</title>
        <authorList>
            <person name="Komaki H."/>
            <person name="Tamura T."/>
        </authorList>
    </citation>
    <scope>NUCLEOTIDE SEQUENCE [LARGE SCALE GENOMIC DNA]</scope>
    <source>
        <strain evidence="2 5">NBRC 109435</strain>
    </source>
</reference>
<dbReference type="AlphaFoldDB" id="A0A7Y9K158"/>
<evidence type="ECO:0000313" key="3">
    <source>
        <dbReference type="EMBL" id="NYD88025.1"/>
    </source>
</evidence>
<evidence type="ECO:0000313" key="2">
    <source>
        <dbReference type="EMBL" id="GIG33533.1"/>
    </source>
</evidence>
<dbReference type="Proteomes" id="UP000618382">
    <property type="component" value="Unassembled WGS sequence"/>
</dbReference>
<proteinExistence type="predicted"/>
<evidence type="ECO:0000313" key="4">
    <source>
        <dbReference type="Proteomes" id="UP000577956"/>
    </source>
</evidence>
<name>A0A7Y9K158_9CELL</name>
<dbReference type="PANTHER" id="PTHR35525">
    <property type="entry name" value="BLL6575 PROTEIN"/>
    <property type="match status" value="1"/>
</dbReference>
<comment type="caution">
    <text evidence="3">The sequence shown here is derived from an EMBL/GenBank/DDBJ whole genome shotgun (WGS) entry which is preliminary data.</text>
</comment>
<dbReference type="SUPFAM" id="SSF160904">
    <property type="entry name" value="Jann2411-like"/>
    <property type="match status" value="1"/>
</dbReference>
<organism evidence="3 4">
    <name type="scientific">Cellulomonas oligotrophica</name>
    <dbReference type="NCBI Taxonomy" id="931536"/>
    <lineage>
        <taxon>Bacteria</taxon>
        <taxon>Bacillati</taxon>
        <taxon>Actinomycetota</taxon>
        <taxon>Actinomycetes</taxon>
        <taxon>Micrococcales</taxon>
        <taxon>Cellulomonadaceae</taxon>
        <taxon>Cellulomonas</taxon>
    </lineage>
</organism>
<dbReference type="Gene3D" id="1.10.3300.10">
    <property type="entry name" value="Jann2411-like domain"/>
    <property type="match status" value="1"/>
</dbReference>
<dbReference type="Pfam" id="PF07336">
    <property type="entry name" value="ABATE"/>
    <property type="match status" value="1"/>
</dbReference>
<dbReference type="EMBL" id="JACCBK010000001">
    <property type="protein sequence ID" value="NYD88025.1"/>
    <property type="molecule type" value="Genomic_DNA"/>
</dbReference>
<dbReference type="EMBL" id="BONN01000008">
    <property type="protein sequence ID" value="GIG33533.1"/>
    <property type="molecule type" value="Genomic_DNA"/>
</dbReference>
<accession>A0A7Y9K158</accession>
<dbReference type="InterPro" id="IPR010852">
    <property type="entry name" value="ABATE"/>
</dbReference>